<dbReference type="RefSeq" id="WP_174408789.1">
    <property type="nucleotide sequence ID" value="NZ_BLVP01000002.1"/>
</dbReference>
<dbReference type="CDD" id="cd02980">
    <property type="entry name" value="TRX_Fd_family"/>
    <property type="match status" value="1"/>
</dbReference>
<comment type="caution">
    <text evidence="1">The sequence shown here is derived from an EMBL/GenBank/DDBJ whole genome shotgun (WGS) entry which is preliminary data.</text>
</comment>
<organism evidence="1 2">
    <name type="scientific">Desulfovibrio psychrotolerans</name>
    <dbReference type="NCBI Taxonomy" id="415242"/>
    <lineage>
        <taxon>Bacteria</taxon>
        <taxon>Pseudomonadati</taxon>
        <taxon>Thermodesulfobacteriota</taxon>
        <taxon>Desulfovibrionia</taxon>
        <taxon>Desulfovibrionales</taxon>
        <taxon>Desulfovibrionaceae</taxon>
        <taxon>Desulfovibrio</taxon>
    </lineage>
</organism>
<evidence type="ECO:0000313" key="1">
    <source>
        <dbReference type="EMBL" id="GFM36107.1"/>
    </source>
</evidence>
<dbReference type="Proteomes" id="UP000503820">
    <property type="component" value="Unassembled WGS sequence"/>
</dbReference>
<keyword evidence="2" id="KW-1185">Reference proteome</keyword>
<sequence>MPKPTYQIMLCQSFRAKGEPKGVCFKQTDGFAQYIEEEVLDRGLDVLITTTGCLKACEEGPIMVVQPNNWWFKGVDSTDKIDAILDGLEEGSPAEDLLLYEA</sequence>
<dbReference type="EMBL" id="BLVP01000002">
    <property type="protein sequence ID" value="GFM36107.1"/>
    <property type="molecule type" value="Genomic_DNA"/>
</dbReference>
<dbReference type="Gene3D" id="3.40.30.10">
    <property type="entry name" value="Glutaredoxin"/>
    <property type="match status" value="1"/>
</dbReference>
<protein>
    <submittedName>
        <fullName evidence="1">Ferredoxin</fullName>
    </submittedName>
</protein>
<name>A0A7J0BQV7_9BACT</name>
<accession>A0A7J0BQV7</accession>
<gene>
    <name evidence="1" type="ORF">DSM19430T_07910</name>
</gene>
<evidence type="ECO:0000313" key="2">
    <source>
        <dbReference type="Proteomes" id="UP000503820"/>
    </source>
</evidence>
<dbReference type="InterPro" id="IPR036249">
    <property type="entry name" value="Thioredoxin-like_sf"/>
</dbReference>
<reference evidence="1 2" key="1">
    <citation type="submission" date="2020-05" db="EMBL/GenBank/DDBJ databases">
        <title>Draft genome sequence of Desulfovibrio psychrotolerans JS1T.</title>
        <authorList>
            <person name="Ueno A."/>
            <person name="Tamazawa S."/>
            <person name="Tamamura S."/>
            <person name="Murakami T."/>
            <person name="Kiyama T."/>
            <person name="Inomata H."/>
            <person name="Amano Y."/>
            <person name="Miyakawa K."/>
            <person name="Tamaki H."/>
            <person name="Naganuma T."/>
            <person name="Kaneko K."/>
        </authorList>
    </citation>
    <scope>NUCLEOTIDE SEQUENCE [LARGE SCALE GENOMIC DNA]</scope>
    <source>
        <strain evidence="1 2">JS1</strain>
    </source>
</reference>
<dbReference type="SUPFAM" id="SSF52833">
    <property type="entry name" value="Thioredoxin-like"/>
    <property type="match status" value="1"/>
</dbReference>
<dbReference type="AlphaFoldDB" id="A0A7J0BQV7"/>
<proteinExistence type="predicted"/>